<comment type="similarity">
    <text evidence="1">Belongs to the amidase family.</text>
</comment>
<protein>
    <recommendedName>
        <fullName evidence="2">Amidase domain-containing protein</fullName>
    </recommendedName>
</protein>
<evidence type="ECO:0000259" key="2">
    <source>
        <dbReference type="Pfam" id="PF01425"/>
    </source>
</evidence>
<organism evidence="3">
    <name type="scientific">Heligmosomoides polygyrus</name>
    <name type="common">Parasitic roundworm</name>
    <dbReference type="NCBI Taxonomy" id="6339"/>
    <lineage>
        <taxon>Eukaryota</taxon>
        <taxon>Metazoa</taxon>
        <taxon>Ecdysozoa</taxon>
        <taxon>Nematoda</taxon>
        <taxon>Chromadorea</taxon>
        <taxon>Rhabditida</taxon>
        <taxon>Rhabditina</taxon>
        <taxon>Rhabditomorpha</taxon>
        <taxon>Strongyloidea</taxon>
        <taxon>Heligmosomidae</taxon>
        <taxon>Heligmosomoides</taxon>
    </lineage>
</organism>
<dbReference type="InterPro" id="IPR052739">
    <property type="entry name" value="FAAH2"/>
</dbReference>
<dbReference type="PANTHER" id="PTHR43372:SF4">
    <property type="entry name" value="FATTY-ACID AMIDE HYDROLASE 2"/>
    <property type="match status" value="1"/>
</dbReference>
<gene>
    <name evidence="3" type="ORF">HPBE_LOCUS5052</name>
</gene>
<dbReference type="InterPro" id="IPR023631">
    <property type="entry name" value="Amidase_dom"/>
</dbReference>
<dbReference type="Pfam" id="PF01425">
    <property type="entry name" value="Amidase"/>
    <property type="match status" value="1"/>
</dbReference>
<evidence type="ECO:0000313" key="3">
    <source>
        <dbReference type="EMBL" id="VDO63243.1"/>
    </source>
</evidence>
<dbReference type="PROSITE" id="PS00571">
    <property type="entry name" value="AMIDASES"/>
    <property type="match status" value="1"/>
</dbReference>
<dbReference type="AlphaFoldDB" id="A0A3P7YF70"/>
<accession>A0A3P7YF70</accession>
<dbReference type="GO" id="GO:0012505">
    <property type="term" value="C:endomembrane system"/>
    <property type="evidence" value="ECO:0007669"/>
    <property type="project" value="TreeGrafter"/>
</dbReference>
<name>A0A3P7YF70_HELPZ</name>
<dbReference type="InterPro" id="IPR020556">
    <property type="entry name" value="Amidase_CS"/>
</dbReference>
<proteinExistence type="inferred from homology"/>
<feature type="domain" description="Amidase" evidence="2">
    <location>
        <begin position="6"/>
        <end position="196"/>
    </location>
</feature>
<sequence length="196" mass="21641">MFQLFQRRPFFGVPFSCKDSFSVEGQIVTCGSYYRRNHRCENTALAVQRVREAGGILIAITNVPEWCCWIESDNCVYGRSNNPYDTRRIVGGSSGGEGALISSAGTPIGVGSDIGGSIRIPSFCNGIFGMMPTPGQRCRANFHAPITDCQRTRFWASGIVPLDNYIPVPVGYKKQVLRVGPMCRYVEDMPLLLKVC</sequence>
<dbReference type="EMBL" id="UZAH01025405">
    <property type="protein sequence ID" value="VDO63243.1"/>
    <property type="molecule type" value="Genomic_DNA"/>
</dbReference>
<dbReference type="SUPFAM" id="SSF75304">
    <property type="entry name" value="Amidase signature (AS) enzymes"/>
    <property type="match status" value="1"/>
</dbReference>
<dbReference type="InterPro" id="IPR036928">
    <property type="entry name" value="AS_sf"/>
</dbReference>
<dbReference type="PANTHER" id="PTHR43372">
    <property type="entry name" value="FATTY-ACID AMIDE HYDROLASE"/>
    <property type="match status" value="1"/>
</dbReference>
<evidence type="ECO:0000256" key="1">
    <source>
        <dbReference type="ARBA" id="ARBA00009199"/>
    </source>
</evidence>
<reference evidence="3" key="1">
    <citation type="submission" date="2018-11" db="EMBL/GenBank/DDBJ databases">
        <authorList>
            <consortium name="Pathogen Informatics"/>
        </authorList>
    </citation>
    <scope>NUCLEOTIDE SEQUENCE [LARGE SCALE GENOMIC DNA]</scope>
</reference>
<dbReference type="OrthoDB" id="5852048at2759"/>
<dbReference type="Gene3D" id="3.90.1300.10">
    <property type="entry name" value="Amidase signature (AS) domain"/>
    <property type="match status" value="1"/>
</dbReference>